<evidence type="ECO:0000313" key="6">
    <source>
        <dbReference type="EMBL" id="QIM53988.1"/>
    </source>
</evidence>
<dbReference type="InterPro" id="IPR015424">
    <property type="entry name" value="PyrdxlP-dep_Trfase"/>
</dbReference>
<dbReference type="SUPFAM" id="SSF53383">
    <property type="entry name" value="PLP-dependent transferases"/>
    <property type="match status" value="1"/>
</dbReference>
<sequence>MNVPFADLHSQYLTIREGIDEAIAAVIKTSSFIRGPFVQKFEEAFAQATGASHCVSCANGTDSLYIAMRALGVKAGDEVITTAHSWISSSETISQAGGTPVFCDTDGFSYTLDPQRIEDRITTRTVGIIPVHLYGQPADMDAIMAIARKHKLWVIEDCAQAHMARYKGQMVGSFGNAASYSFYPGKNLGAMGDAGALTTDDAALARRMAMLARHGGINKGEHEIEGINSRLDGLQAAILSVKLPHLPGWTQRRQQIARQYDALLGDVPSITTPATFPDREHVYHLYVIRHDRRDELARHLNARGIQTVINYPVALPFLPCYAHMGYQPEDFPNAYHNQSRILSIPIFPEMLDAQVQAVVAGIREFVGR</sequence>
<dbReference type="PANTHER" id="PTHR30244">
    <property type="entry name" value="TRANSAMINASE"/>
    <property type="match status" value="1"/>
</dbReference>
<keyword evidence="6" id="KW-0032">Aminotransferase</keyword>
<keyword evidence="6" id="KW-0808">Transferase</keyword>
<proteinExistence type="inferred from homology"/>
<dbReference type="KEGG" id="hcz:G9Q37_18390"/>
<evidence type="ECO:0000256" key="3">
    <source>
        <dbReference type="PIRSR" id="PIRSR000390-1"/>
    </source>
</evidence>
<dbReference type="PANTHER" id="PTHR30244:SF36">
    <property type="entry name" value="3-OXO-GLUCOSE-6-PHOSPHATE:GLUTAMATE AMINOTRANSFERASE"/>
    <property type="match status" value="1"/>
</dbReference>
<feature type="modified residue" description="N6-(pyridoxal phosphate)lysine" evidence="4">
    <location>
        <position position="186"/>
    </location>
</feature>
<evidence type="ECO:0000256" key="2">
    <source>
        <dbReference type="ARBA" id="ARBA00037999"/>
    </source>
</evidence>
<dbReference type="RefSeq" id="WP_166229528.1">
    <property type="nucleotide sequence ID" value="NZ_CP049989.1"/>
</dbReference>
<dbReference type="GO" id="GO:0030170">
    <property type="term" value="F:pyridoxal phosphate binding"/>
    <property type="evidence" value="ECO:0007669"/>
    <property type="project" value="TreeGrafter"/>
</dbReference>
<organism evidence="6 7">
    <name type="scientific">Hydrogenophaga crocea</name>
    <dbReference type="NCBI Taxonomy" id="2716225"/>
    <lineage>
        <taxon>Bacteria</taxon>
        <taxon>Pseudomonadati</taxon>
        <taxon>Pseudomonadota</taxon>
        <taxon>Betaproteobacteria</taxon>
        <taxon>Burkholderiales</taxon>
        <taxon>Comamonadaceae</taxon>
        <taxon>Hydrogenophaga</taxon>
    </lineage>
</organism>
<keyword evidence="1 4" id="KW-0663">Pyridoxal phosphate</keyword>
<evidence type="ECO:0000313" key="7">
    <source>
        <dbReference type="Proteomes" id="UP000503162"/>
    </source>
</evidence>
<dbReference type="EMBL" id="CP049989">
    <property type="protein sequence ID" value="QIM53988.1"/>
    <property type="molecule type" value="Genomic_DNA"/>
</dbReference>
<reference evidence="6 7" key="1">
    <citation type="submission" date="2020-03" db="EMBL/GenBank/DDBJ databases">
        <title>Hydrogenophaga sp. nov. isolated from cyanobacterial mat.</title>
        <authorList>
            <person name="Thorat V."/>
            <person name="Kirdat K."/>
            <person name="Tiwarekar B."/>
            <person name="Costa E.D."/>
            <person name="Yadav A."/>
        </authorList>
    </citation>
    <scope>NUCLEOTIDE SEQUENCE [LARGE SCALE GENOMIC DNA]</scope>
    <source>
        <strain evidence="6 7">BA0156</strain>
    </source>
</reference>
<gene>
    <name evidence="6" type="ORF">G9Q37_18390</name>
</gene>
<evidence type="ECO:0000256" key="1">
    <source>
        <dbReference type="ARBA" id="ARBA00022898"/>
    </source>
</evidence>
<dbReference type="CDD" id="cd00616">
    <property type="entry name" value="AHBA_syn"/>
    <property type="match status" value="1"/>
</dbReference>
<feature type="active site" description="Proton acceptor" evidence="3">
    <location>
        <position position="186"/>
    </location>
</feature>
<dbReference type="InterPro" id="IPR000653">
    <property type="entry name" value="DegT/StrS_aminotransferase"/>
</dbReference>
<dbReference type="InterPro" id="IPR015422">
    <property type="entry name" value="PyrdxlP-dep_Trfase_small"/>
</dbReference>
<dbReference type="InterPro" id="IPR015421">
    <property type="entry name" value="PyrdxlP-dep_Trfase_major"/>
</dbReference>
<keyword evidence="7" id="KW-1185">Reference proteome</keyword>
<name>A0A6G8ILU0_9BURK</name>
<dbReference type="GO" id="GO:0000271">
    <property type="term" value="P:polysaccharide biosynthetic process"/>
    <property type="evidence" value="ECO:0007669"/>
    <property type="project" value="TreeGrafter"/>
</dbReference>
<dbReference type="AlphaFoldDB" id="A0A6G8ILU0"/>
<dbReference type="Gene3D" id="3.90.1150.10">
    <property type="entry name" value="Aspartate Aminotransferase, domain 1"/>
    <property type="match status" value="1"/>
</dbReference>
<evidence type="ECO:0000256" key="4">
    <source>
        <dbReference type="PIRSR" id="PIRSR000390-2"/>
    </source>
</evidence>
<accession>A0A6G8ILU0</accession>
<dbReference type="GO" id="GO:0008483">
    <property type="term" value="F:transaminase activity"/>
    <property type="evidence" value="ECO:0007669"/>
    <property type="project" value="UniProtKB-KW"/>
</dbReference>
<comment type="similarity">
    <text evidence="2 5">Belongs to the DegT/DnrJ/EryC1 family.</text>
</comment>
<evidence type="ECO:0000256" key="5">
    <source>
        <dbReference type="RuleBase" id="RU004508"/>
    </source>
</evidence>
<dbReference type="PIRSF" id="PIRSF000390">
    <property type="entry name" value="PLP_StrS"/>
    <property type="match status" value="1"/>
</dbReference>
<dbReference type="Proteomes" id="UP000503162">
    <property type="component" value="Chromosome"/>
</dbReference>
<protein>
    <submittedName>
        <fullName evidence="6">DegT/DnrJ/EryC1/StrS family aminotransferase</fullName>
    </submittedName>
</protein>
<dbReference type="Pfam" id="PF01041">
    <property type="entry name" value="DegT_DnrJ_EryC1"/>
    <property type="match status" value="1"/>
</dbReference>
<dbReference type="Gene3D" id="3.40.640.10">
    <property type="entry name" value="Type I PLP-dependent aspartate aminotransferase-like (Major domain)"/>
    <property type="match status" value="1"/>
</dbReference>